<dbReference type="EMBL" id="NRJG01000070">
    <property type="protein sequence ID" value="RIY37957.1"/>
    <property type="molecule type" value="Genomic_DNA"/>
</dbReference>
<protein>
    <submittedName>
        <fullName evidence="1">Uncharacterized protein</fullName>
    </submittedName>
</protein>
<name>A0A3A1YPK1_9GAMM</name>
<dbReference type="Proteomes" id="UP000265916">
    <property type="component" value="Unassembled WGS sequence"/>
</dbReference>
<comment type="caution">
    <text evidence="1">The sequence shown here is derived from an EMBL/GenBank/DDBJ whole genome shotgun (WGS) entry which is preliminary data.</text>
</comment>
<keyword evidence="2" id="KW-1185">Reference proteome</keyword>
<dbReference type="OrthoDB" id="5666934at2"/>
<accession>A0A3A1YPK1</accession>
<sequence length="2208" mass="254380">MAHKDYENYVRRNIKRAISSLKLNVTKEPTRMSARMQGNFISTDTVRNQWGANLPQAKQSIFSKNVVYLGLQDPTGQDRLRAKLSHAQMTTDAYVRLHANSLNLTTHKPNPELLKFLETHLELPANLISEQYETHKNELLIQNTLLPRFFTTVADLQSEITRLDLLLKGAAGWQQVENSAELHRVKQILQQDDLLAKVREISTLKSLIESSQLTYAKTLEHKLYNLKKASVELGTFYVPETYADKTFNKLVEVNYFSTDYLNNLTAASKFNVSSLLLKSALANSQERYELVKNSIAGTGQDARIEQVIRHKEAYSLGGQLIHYSNLELNDLGVNLPKLAFFANKEVPLTPWQQMQPILELTTHWFSEVQVRAIRSYSTEDYNYPMNEFLANVYVLLNSGTNEAYNFVANNSIDYVGDLLFGRELAYDLVMPKTNIENYRKFMLAMPSYDVQRFNTYLRGQLDFDYGYTDQEMRLLNEVFTSAYNFMPTHLINLTDRDASALVQDVLKINSTFNYVLGENYRSFYQGFYTGKVLNPALNAPILENQPTIQSYITTQYADNNAAYTNFLTHGVAAYVEHKELTNKFDSLYLYKRIGLNSFGDISWYNNYRQGYKNKQEVSFYNLDEVAEIYSVYSEAFENYQKLRNYDLLQNMRLLNARYDERFNRLRDDSYFSSEVTLNNLGGAAEKRKVPDYLHYVDGQAEFDYSEEIVADLDDNRALFKIYPVLPNASRSDKGVDNLQFDYLVSGINTKTPQVPTDLKPNRYTYLQYRLNQQHNSLYAHRSVEVYNYQLREAAVLSSYFVNSDAPAISLPTSLMAATDLPYHELFAVLRRIVKRLTLVRQQLERLPQALTYQLSEDLIPDEVVSVPTEQKLTTLNMRLNAQGASLRRWFGYSEQDKLQTINADKPHHLQLQLDLYNEQQTEVQANKYYLVKEHTTNKFMFVHLSQFTGKNPTQSKQVLLALPCLDLSTDYKQDEYAAIQRAFKAERVATPEDITYSRLGEQYKKLSDLQKSYLEQAFTQVPGLWETVIKFNRVGKAALPSLYTYGIDLNWYAEPMSLSALDNVNASIVRPSLNYGLSVQFDQEQKELVLSSLATTSPAKDQYGLKAKATIEFDAFKAFAGQVEVSEQAQEPDTQLYAFANMDAFLASYQVIGQVSQVAVLPDTIERAMLNVRDDANLVYEVYDLTRNGKVALEGHLTTLKFLKATTDNQLEVNLAGLAYLIAERRLEDDPFVYATAEVSKVINQSALELSSKRLKAIYNYKDADIAREFDAPPFSEEDFNVYDEDYDYNRSFISPFDEVEDKFGSYEVKDFNAKFQAQIDDSKVLRYIKELNAEQSTQQDKDLETQGEETAPLTAVQKAMQAANLTQEQLLANPTGLVFPLKDALSLSGYDLDYYQDTHRSIEQELSASRIAQTIYRRSNNSITVKRTTLKFANLAEVEHYTRMSEMIAYVYTKFYAHFLAKYENRPAFKLFFNLLDKVSFVDASKDVQGRIAALEAFVTQLQTQGFAITEHKFEYVNNRFYLPLPKVSLPFYLVPQSLTQELFHALDEDPLFSVFKYGYNYVVGFNATLDSLIAVERNDEFDISYEFTIAANRTDFFSTIFAELVPYLNSLKDSVLLEIDTELLKAQRSYTLLKRLYSYYTAIKRIIETQKVEFIDNQENLPSNLFAQMYEFMNKRLTTLREYAGSKDDLVNELAMKRAQNLGYLDQAELLKDAIVYEKLFDQLEKPSAKDQAAEKEEQQTQIETDVEAQILLQVNKYLNQDKAKASGQTGDEFDDEFADENDEEEVNNIPVRVADTKKILLSSNLMLEPLQAMIIHDYKQFATNEQKSLVMTHLNNNLGNNQVSFKHKPSTQATISPRFNYALDVNNILYSLPASQSKEASPITYTYKGRETFAANRNLLEGLRNDFGGTEIAQVLPKHAMDNYLNQILASKVNKANALNALYHTPYNVYAYSLNNAMLGLDIEGKNQSIDELIYNFEAQDLFDNRKAYAQMTNAYHKLVDYYSYRVAGQNKFGYGYERINGSTLTASYTSLETKICNWERDDRFVNAEAYNDVDYLDVKMYREYLLYLDGVEKFDYNFYVLRSSNVAYDFKTKIDLSYVHSTIEAIVYTLDHTVKFANTSVDLTNVIPLHTQMEEVPFFIYLGITDKFIDYFTYYDVDVETGMNDFIYYYNRDNYLMTNYYCVVNSPELTTPMYVLHKPVYHES</sequence>
<reference evidence="1 2" key="1">
    <citation type="submission" date="2017-08" db="EMBL/GenBank/DDBJ databases">
        <title>Reclassification of Bisgaard taxon 37 and 44.</title>
        <authorList>
            <person name="Christensen H."/>
        </authorList>
    </citation>
    <scope>NUCLEOTIDE SEQUENCE [LARGE SCALE GENOMIC DNA]</scope>
    <source>
        <strain evidence="1 2">111</strain>
    </source>
</reference>
<evidence type="ECO:0000313" key="1">
    <source>
        <dbReference type="EMBL" id="RIY37957.1"/>
    </source>
</evidence>
<dbReference type="RefSeq" id="WP_119531375.1">
    <property type="nucleotide sequence ID" value="NZ_JBHSSP010000001.1"/>
</dbReference>
<proteinExistence type="predicted"/>
<organism evidence="1 2">
    <name type="scientific">Psittacicella hinzii</name>
    <dbReference type="NCBI Taxonomy" id="2028575"/>
    <lineage>
        <taxon>Bacteria</taxon>
        <taxon>Pseudomonadati</taxon>
        <taxon>Pseudomonadota</taxon>
        <taxon>Gammaproteobacteria</taxon>
        <taxon>Pasteurellales</taxon>
        <taxon>Psittacicellaceae</taxon>
        <taxon>Psittacicella</taxon>
    </lineage>
</organism>
<evidence type="ECO:0000313" key="2">
    <source>
        <dbReference type="Proteomes" id="UP000265916"/>
    </source>
</evidence>
<gene>
    <name evidence="1" type="ORF">CKF58_04420</name>
</gene>